<dbReference type="PANTHER" id="PTHR38116">
    <property type="entry name" value="CHROMOSOME 7, WHOLE GENOME SHOTGUN SEQUENCE"/>
    <property type="match status" value="1"/>
</dbReference>
<feature type="compositionally biased region" description="Basic and acidic residues" evidence="1">
    <location>
        <begin position="50"/>
        <end position="75"/>
    </location>
</feature>
<sequence>MSGIPIVSMRQLVGTVDDDDDWTGMTDRASRKKRQNRLNVRAYRKRKALAAKDRSAAPRMNESDTPKDTAEDNSEHSTPCWIENEQAICHLPVSRVKDIQPLKRALLPRITTQSYPERQLAAMASQIIFPLAPDHLITLVQYNVLRACLVNRELVFGSSPPDAKDCSSPALHPSATSSLLPEHLPPDLRATSLQLTVPHEPWIDTIPHPGWRDNLIRLSGTYDEDDLWSDTIGGLFEGFSGDESQRRGVIAWNPAWNIGGWEMGEGFWWKWGWTMSGCEGVLEATNRWRRMRGEMPLEHCCSDARKV</sequence>
<dbReference type="Pfam" id="PF11905">
    <property type="entry name" value="DUF3425"/>
    <property type="match status" value="1"/>
</dbReference>
<evidence type="ECO:0008006" key="4">
    <source>
        <dbReference type="Google" id="ProtNLM"/>
    </source>
</evidence>
<evidence type="ECO:0000313" key="2">
    <source>
        <dbReference type="EMBL" id="KAF2230642.1"/>
    </source>
</evidence>
<protein>
    <recommendedName>
        <fullName evidence="4">BZIP domain-containing protein</fullName>
    </recommendedName>
</protein>
<reference evidence="2" key="1">
    <citation type="journal article" date="2020" name="Stud. Mycol.">
        <title>101 Dothideomycetes genomes: a test case for predicting lifestyles and emergence of pathogens.</title>
        <authorList>
            <person name="Haridas S."/>
            <person name="Albert R."/>
            <person name="Binder M."/>
            <person name="Bloem J."/>
            <person name="Labutti K."/>
            <person name="Salamov A."/>
            <person name="Andreopoulos B."/>
            <person name="Baker S."/>
            <person name="Barry K."/>
            <person name="Bills G."/>
            <person name="Bluhm B."/>
            <person name="Cannon C."/>
            <person name="Castanera R."/>
            <person name="Culley D."/>
            <person name="Daum C."/>
            <person name="Ezra D."/>
            <person name="Gonzalez J."/>
            <person name="Henrissat B."/>
            <person name="Kuo A."/>
            <person name="Liang C."/>
            <person name="Lipzen A."/>
            <person name="Lutzoni F."/>
            <person name="Magnuson J."/>
            <person name="Mondo S."/>
            <person name="Nolan M."/>
            <person name="Ohm R."/>
            <person name="Pangilinan J."/>
            <person name="Park H.-J."/>
            <person name="Ramirez L."/>
            <person name="Alfaro M."/>
            <person name="Sun H."/>
            <person name="Tritt A."/>
            <person name="Yoshinaga Y."/>
            <person name="Zwiers L.-H."/>
            <person name="Turgeon B."/>
            <person name="Goodwin S."/>
            <person name="Spatafora J."/>
            <person name="Crous P."/>
            <person name="Grigoriev I."/>
        </authorList>
    </citation>
    <scope>NUCLEOTIDE SEQUENCE</scope>
    <source>
        <strain evidence="2">Tuck. ex Michener</strain>
    </source>
</reference>
<name>A0A6A6GY43_VIRVR</name>
<proteinExistence type="predicted"/>
<gene>
    <name evidence="2" type="ORF">EV356DRAFT_519518</name>
</gene>
<dbReference type="PANTHER" id="PTHR38116:SF1">
    <property type="entry name" value="BZIP DOMAIN-CONTAINING PROTEIN"/>
    <property type="match status" value="1"/>
</dbReference>
<accession>A0A6A6GY43</accession>
<keyword evidence="3" id="KW-1185">Reference proteome</keyword>
<dbReference type="EMBL" id="ML991838">
    <property type="protein sequence ID" value="KAF2230642.1"/>
    <property type="molecule type" value="Genomic_DNA"/>
</dbReference>
<dbReference type="Proteomes" id="UP000800092">
    <property type="component" value="Unassembled WGS sequence"/>
</dbReference>
<organism evidence="2 3">
    <name type="scientific">Viridothelium virens</name>
    <name type="common">Speckled blister lichen</name>
    <name type="synonym">Trypethelium virens</name>
    <dbReference type="NCBI Taxonomy" id="1048519"/>
    <lineage>
        <taxon>Eukaryota</taxon>
        <taxon>Fungi</taxon>
        <taxon>Dikarya</taxon>
        <taxon>Ascomycota</taxon>
        <taxon>Pezizomycotina</taxon>
        <taxon>Dothideomycetes</taxon>
        <taxon>Dothideomycetes incertae sedis</taxon>
        <taxon>Trypetheliales</taxon>
        <taxon>Trypetheliaceae</taxon>
        <taxon>Viridothelium</taxon>
    </lineage>
</organism>
<evidence type="ECO:0000256" key="1">
    <source>
        <dbReference type="SAM" id="MobiDB-lite"/>
    </source>
</evidence>
<feature type="region of interest" description="Disordered" evidence="1">
    <location>
        <begin position="47"/>
        <end position="77"/>
    </location>
</feature>
<dbReference type="OrthoDB" id="2245989at2759"/>
<dbReference type="AlphaFoldDB" id="A0A6A6GY43"/>
<evidence type="ECO:0000313" key="3">
    <source>
        <dbReference type="Proteomes" id="UP000800092"/>
    </source>
</evidence>
<dbReference type="InterPro" id="IPR021833">
    <property type="entry name" value="DUF3425"/>
</dbReference>